<dbReference type="AlphaFoldDB" id="A0A9D0Z7M4"/>
<organism evidence="2 3">
    <name type="scientific">Candidatus Onthenecus intestinigallinarum</name>
    <dbReference type="NCBI Taxonomy" id="2840875"/>
    <lineage>
        <taxon>Bacteria</taxon>
        <taxon>Bacillati</taxon>
        <taxon>Bacillota</taxon>
        <taxon>Clostridia</taxon>
        <taxon>Eubacteriales</taxon>
        <taxon>Candidatus Onthenecus</taxon>
    </lineage>
</organism>
<evidence type="ECO:0000313" key="2">
    <source>
        <dbReference type="EMBL" id="HIQ70632.1"/>
    </source>
</evidence>
<reference evidence="2" key="1">
    <citation type="submission" date="2020-10" db="EMBL/GenBank/DDBJ databases">
        <authorList>
            <person name="Gilroy R."/>
        </authorList>
    </citation>
    <scope>NUCLEOTIDE SEQUENCE</scope>
    <source>
        <strain evidence="2">ChiSxjej2B14-6234</strain>
    </source>
</reference>
<name>A0A9D0Z7M4_9FIRM</name>
<dbReference type="EMBL" id="DVFJ01000001">
    <property type="protein sequence ID" value="HIQ70632.1"/>
    <property type="molecule type" value="Genomic_DNA"/>
</dbReference>
<proteinExistence type="predicted"/>
<gene>
    <name evidence="2" type="ORF">IAB73_00220</name>
</gene>
<evidence type="ECO:0000313" key="3">
    <source>
        <dbReference type="Proteomes" id="UP000886887"/>
    </source>
</evidence>
<dbReference type="SUPFAM" id="SSF53850">
    <property type="entry name" value="Periplasmic binding protein-like II"/>
    <property type="match status" value="1"/>
</dbReference>
<comment type="caution">
    <text evidence="2">The sequence shown here is derived from an EMBL/GenBank/DDBJ whole genome shotgun (WGS) entry which is preliminary data.</text>
</comment>
<sequence length="360" mass="37525">MGRHAVRVLAVLTALALAAGARELLTVREAPPLYEGGTRRVLRVWLIETWMGSSEWVLSQAAAFEQANDGVHVRVRRALAQELTAADAVLPDVLLFEPGAIDAPAELLTPVAGETGVRPEIEAAGRYRDVRYAVPVCMGGYLALCNDALFAGAWTAQDLAASQGVLQIPQDGARCYSAAALSMGAASQGLLGALPDGALAADALACTPERAYQDFAQGRAAVLVCTQRETRRMAALREAGKGFAFSALAPERAYTDLLLLGGVARGAPQGALGSAFLSQLVGAPAQAQLAAHGLYPVIAGDNPFPQATAPLLRAAFEPLRDASLLCANAFSWAEQAPLLSAHAREGLLRGGAALEDAGFY</sequence>
<accession>A0A9D0Z7M4</accession>
<protein>
    <submittedName>
        <fullName evidence="2">Uncharacterized protein</fullName>
    </submittedName>
</protein>
<keyword evidence="1" id="KW-0732">Signal</keyword>
<reference evidence="2" key="2">
    <citation type="journal article" date="2021" name="PeerJ">
        <title>Extensive microbial diversity within the chicken gut microbiome revealed by metagenomics and culture.</title>
        <authorList>
            <person name="Gilroy R."/>
            <person name="Ravi A."/>
            <person name="Getino M."/>
            <person name="Pursley I."/>
            <person name="Horton D.L."/>
            <person name="Alikhan N.F."/>
            <person name="Baker D."/>
            <person name="Gharbi K."/>
            <person name="Hall N."/>
            <person name="Watson M."/>
            <person name="Adriaenssens E.M."/>
            <person name="Foster-Nyarko E."/>
            <person name="Jarju S."/>
            <person name="Secka A."/>
            <person name="Antonio M."/>
            <person name="Oren A."/>
            <person name="Chaudhuri R.R."/>
            <person name="La Ragione R."/>
            <person name="Hildebrand F."/>
            <person name="Pallen M.J."/>
        </authorList>
    </citation>
    <scope>NUCLEOTIDE SEQUENCE</scope>
    <source>
        <strain evidence="2">ChiSxjej2B14-6234</strain>
    </source>
</reference>
<dbReference type="Proteomes" id="UP000886887">
    <property type="component" value="Unassembled WGS sequence"/>
</dbReference>
<evidence type="ECO:0000256" key="1">
    <source>
        <dbReference type="SAM" id="SignalP"/>
    </source>
</evidence>
<feature type="chain" id="PRO_5039568076" evidence="1">
    <location>
        <begin position="22"/>
        <end position="360"/>
    </location>
</feature>
<feature type="signal peptide" evidence="1">
    <location>
        <begin position="1"/>
        <end position="21"/>
    </location>
</feature>